<dbReference type="InterPro" id="IPR025979">
    <property type="entry name" value="ChrR-like_cupin_dom"/>
</dbReference>
<dbReference type="Gene3D" id="2.60.120.10">
    <property type="entry name" value="Jelly Rolls"/>
    <property type="match status" value="1"/>
</dbReference>
<dbReference type="EMBL" id="SOFD01000004">
    <property type="protein sequence ID" value="TFB81866.1"/>
    <property type="molecule type" value="Genomic_DNA"/>
</dbReference>
<dbReference type="InterPro" id="IPR011051">
    <property type="entry name" value="RmlC_Cupin_sf"/>
</dbReference>
<gene>
    <name evidence="2" type="ORF">E3O21_01490</name>
</gene>
<sequence>MQPKQPQSFDSRLIPWETVHDDGTKSATLVGSREPGHMFTYAFFIPAGVFDAPHHHTADAHLHVAYGELMLGYGTSFIKGDADRFPAGSFLFVPAHAIHFDGAEEDTVLIGTATGPWNTQYWS</sequence>
<dbReference type="Proteomes" id="UP000298252">
    <property type="component" value="Unassembled WGS sequence"/>
</dbReference>
<dbReference type="RefSeq" id="WP_134505140.1">
    <property type="nucleotide sequence ID" value="NZ_FNIB01000024.1"/>
</dbReference>
<evidence type="ECO:0000313" key="3">
    <source>
        <dbReference type="Proteomes" id="UP000298252"/>
    </source>
</evidence>
<dbReference type="Pfam" id="PF12973">
    <property type="entry name" value="Cupin_7"/>
    <property type="match status" value="1"/>
</dbReference>
<evidence type="ECO:0000313" key="2">
    <source>
        <dbReference type="EMBL" id="TFB81866.1"/>
    </source>
</evidence>
<dbReference type="CDD" id="cd06989">
    <property type="entry name" value="cupin_DRT102"/>
    <property type="match status" value="1"/>
</dbReference>
<evidence type="ECO:0000259" key="1">
    <source>
        <dbReference type="Pfam" id="PF12973"/>
    </source>
</evidence>
<feature type="domain" description="ChrR-like cupin" evidence="1">
    <location>
        <begin position="9"/>
        <end position="116"/>
    </location>
</feature>
<organism evidence="2 3">
    <name type="scientific">Cryobacterium flavum</name>
    <dbReference type="NCBI Taxonomy" id="1424659"/>
    <lineage>
        <taxon>Bacteria</taxon>
        <taxon>Bacillati</taxon>
        <taxon>Actinomycetota</taxon>
        <taxon>Actinomycetes</taxon>
        <taxon>Micrococcales</taxon>
        <taxon>Microbacteriaceae</taxon>
        <taxon>Cryobacterium</taxon>
    </lineage>
</organism>
<keyword evidence="3" id="KW-1185">Reference proteome</keyword>
<reference evidence="2 3" key="1">
    <citation type="submission" date="2019-03" db="EMBL/GenBank/DDBJ databases">
        <title>Genomics of glacier-inhabiting Cryobacterium strains.</title>
        <authorList>
            <person name="Liu Q."/>
            <person name="Xin Y.-H."/>
        </authorList>
    </citation>
    <scope>NUCLEOTIDE SEQUENCE [LARGE SCALE GENOMIC DNA]</scope>
    <source>
        <strain evidence="2 3">Hh8</strain>
    </source>
</reference>
<protein>
    <recommendedName>
        <fullName evidence="1">ChrR-like cupin domain-containing protein</fullName>
    </recommendedName>
</protein>
<accession>A0ABY2I9N2</accession>
<proteinExistence type="predicted"/>
<name>A0ABY2I9N2_9MICO</name>
<comment type="caution">
    <text evidence="2">The sequence shown here is derived from an EMBL/GenBank/DDBJ whole genome shotgun (WGS) entry which is preliminary data.</text>
</comment>
<dbReference type="InterPro" id="IPR014710">
    <property type="entry name" value="RmlC-like_jellyroll"/>
</dbReference>
<dbReference type="SUPFAM" id="SSF51182">
    <property type="entry name" value="RmlC-like cupins"/>
    <property type="match status" value="1"/>
</dbReference>